<evidence type="ECO:0000259" key="2">
    <source>
        <dbReference type="PROSITE" id="PS50837"/>
    </source>
</evidence>
<sequence length="750" mass="82535">MFVGVVAWLILRVMSGNLEHNDQLGSVVSMFVGLASLLATVVSTVVAIRQNKQQRTAASTETLDDLLANVAAHIHRDCEEEERIRKVHDPFPLGIRWTGAPEHLFDHWQSINGSLGNIDQVPLTGYGIDELIDVFQRIPSGRLVILGKAGSGKTLMASRLAVTVLDRRPRAETEPIPVIFPLSSWDPGVESLRTWLLSYLHTEFPALAVGEPGRRSIAEQLLSAGRVLPILDGFDEIAKGKQATAMKAINAALGPRLRLIVTSRPQEYADAVESSDVITAAAAIQLCDLDLDDVAAYLPLTVRKRHLEWTRTKWHPVIDRIRDETDDAGRVVATVFRTPLMVSLARTIFSETNADPQRLLETPHELTMPERCALLEDQLLAGFIPAAYGGQSHETATGRRESPPDVKRIQRQFQFLARHLAHQRTYDLAWWRLVLALPRSAVGTVAGIAFLLPSWAVVVSMWWSVGTFAAMEMPSMELFLAVGFAFGAVFSAVLGIMVGLGRGLRPSPLRMRLRIRQRWTVVYRRILSELGPGRWKAIVWLGLCTSGGLTFGTVGAVMTGALAVALLGIGAGAMIGIGLWLVVIIVRSLSVPVELTDINSPRELLDLDRRTTLFQGATVGGLGSLLAWLIFRSVFEATFVPSVTEAFGPFFLPIAWLATAAGGMLVWLLLITVWGPWSIARFLLPLTGQLPWPIMRFLNDAHRRGVLRKTGGVYQFRHARLRDHLSRAHSDGTAVLDGSARSREEDDQAS</sequence>
<dbReference type="Proteomes" id="UP001564626">
    <property type="component" value="Unassembled WGS sequence"/>
</dbReference>
<dbReference type="EMBL" id="JBGEHV010000001">
    <property type="protein sequence ID" value="MEY8037989.1"/>
    <property type="molecule type" value="Genomic_DNA"/>
</dbReference>
<reference evidence="3 4" key="1">
    <citation type="submission" date="2024-08" db="EMBL/GenBank/DDBJ databases">
        <title>Genome mining of Saccharopolyspora cebuensis PGLac3 from Nigerian medicinal plant.</title>
        <authorList>
            <person name="Ezeobiora C.E."/>
            <person name="Igbokwe N.H."/>
            <person name="Amin D.H."/>
            <person name="Mendie U.E."/>
        </authorList>
    </citation>
    <scope>NUCLEOTIDE SEQUENCE [LARGE SCALE GENOMIC DNA]</scope>
    <source>
        <strain evidence="3 4">PGLac3</strain>
    </source>
</reference>
<name>A0ABV4CEZ6_9PSEU</name>
<dbReference type="SUPFAM" id="SSF52540">
    <property type="entry name" value="P-loop containing nucleoside triphosphate hydrolases"/>
    <property type="match status" value="1"/>
</dbReference>
<dbReference type="InterPro" id="IPR027417">
    <property type="entry name" value="P-loop_NTPase"/>
</dbReference>
<feature type="transmembrane region" description="Helical" evidence="1">
    <location>
        <begin position="564"/>
        <end position="586"/>
    </location>
</feature>
<accession>A0ABV4CEZ6</accession>
<proteinExistence type="predicted"/>
<organism evidence="3 4">
    <name type="scientific">Saccharopolyspora cebuensis</name>
    <dbReference type="NCBI Taxonomy" id="418759"/>
    <lineage>
        <taxon>Bacteria</taxon>
        <taxon>Bacillati</taxon>
        <taxon>Actinomycetota</taxon>
        <taxon>Actinomycetes</taxon>
        <taxon>Pseudonocardiales</taxon>
        <taxon>Pseudonocardiaceae</taxon>
        <taxon>Saccharopolyspora</taxon>
    </lineage>
</organism>
<keyword evidence="4" id="KW-1185">Reference proteome</keyword>
<evidence type="ECO:0000256" key="1">
    <source>
        <dbReference type="SAM" id="Phobius"/>
    </source>
</evidence>
<feature type="transmembrane region" description="Helical" evidence="1">
    <location>
        <begin position="612"/>
        <end position="631"/>
    </location>
</feature>
<protein>
    <submittedName>
        <fullName evidence="3">NACHT domain-containing NTPase</fullName>
    </submittedName>
</protein>
<dbReference type="Gene3D" id="3.40.50.300">
    <property type="entry name" value="P-loop containing nucleotide triphosphate hydrolases"/>
    <property type="match status" value="1"/>
</dbReference>
<feature type="transmembrane region" description="Helical" evidence="1">
    <location>
        <begin position="478"/>
        <end position="504"/>
    </location>
</feature>
<gene>
    <name evidence="3" type="ORF">AB8O55_01130</name>
</gene>
<feature type="domain" description="NACHT" evidence="2">
    <location>
        <begin position="141"/>
        <end position="265"/>
    </location>
</feature>
<keyword evidence="1" id="KW-0812">Transmembrane</keyword>
<feature type="transmembrane region" description="Helical" evidence="1">
    <location>
        <begin position="651"/>
        <end position="674"/>
    </location>
</feature>
<evidence type="ECO:0000313" key="3">
    <source>
        <dbReference type="EMBL" id="MEY8037989.1"/>
    </source>
</evidence>
<evidence type="ECO:0000313" key="4">
    <source>
        <dbReference type="Proteomes" id="UP001564626"/>
    </source>
</evidence>
<keyword evidence="1" id="KW-0472">Membrane</keyword>
<comment type="caution">
    <text evidence="3">The sequence shown here is derived from an EMBL/GenBank/DDBJ whole genome shotgun (WGS) entry which is preliminary data.</text>
</comment>
<feature type="transmembrane region" description="Helical" evidence="1">
    <location>
        <begin position="25"/>
        <end position="48"/>
    </location>
</feature>
<feature type="transmembrane region" description="Helical" evidence="1">
    <location>
        <begin position="441"/>
        <end position="463"/>
    </location>
</feature>
<dbReference type="InterPro" id="IPR007111">
    <property type="entry name" value="NACHT_NTPase"/>
</dbReference>
<keyword evidence="1" id="KW-1133">Transmembrane helix</keyword>
<dbReference type="RefSeq" id="WP_345366256.1">
    <property type="nucleotide sequence ID" value="NZ_BAABII010000016.1"/>
</dbReference>
<feature type="transmembrane region" description="Helical" evidence="1">
    <location>
        <begin position="537"/>
        <end position="558"/>
    </location>
</feature>
<dbReference type="Pfam" id="PF05729">
    <property type="entry name" value="NACHT"/>
    <property type="match status" value="1"/>
</dbReference>
<dbReference type="PROSITE" id="PS50837">
    <property type="entry name" value="NACHT"/>
    <property type="match status" value="1"/>
</dbReference>